<feature type="region of interest" description="Disordered" evidence="1">
    <location>
        <begin position="16"/>
        <end position="43"/>
    </location>
</feature>
<evidence type="ECO:0000256" key="1">
    <source>
        <dbReference type="SAM" id="MobiDB-lite"/>
    </source>
</evidence>
<organism evidence="2 3">
    <name type="scientific">Phytophthora fragariae</name>
    <dbReference type="NCBI Taxonomy" id="53985"/>
    <lineage>
        <taxon>Eukaryota</taxon>
        <taxon>Sar</taxon>
        <taxon>Stramenopiles</taxon>
        <taxon>Oomycota</taxon>
        <taxon>Peronosporomycetes</taxon>
        <taxon>Peronosporales</taxon>
        <taxon>Peronosporaceae</taxon>
        <taxon>Phytophthora</taxon>
    </lineage>
</organism>
<dbReference type="AlphaFoldDB" id="A0A6A4DGR0"/>
<accession>A0A6A4DGR0</accession>
<reference evidence="2 3" key="1">
    <citation type="submission" date="2018-08" db="EMBL/GenBank/DDBJ databases">
        <title>Genomic investigation of the strawberry pathogen Phytophthora fragariae indicates pathogenicity is determined by transcriptional variation in three key races.</title>
        <authorList>
            <person name="Adams T.M."/>
            <person name="Armitage A.D."/>
            <person name="Sobczyk M.K."/>
            <person name="Bates H.J."/>
            <person name="Dunwell J.M."/>
            <person name="Nellist C.F."/>
            <person name="Harrison R.J."/>
        </authorList>
    </citation>
    <scope>NUCLEOTIDE SEQUENCE [LARGE SCALE GENOMIC DNA]</scope>
    <source>
        <strain evidence="2 3">A4</strain>
    </source>
</reference>
<comment type="caution">
    <text evidence="2">The sequence shown here is derived from an EMBL/GenBank/DDBJ whole genome shotgun (WGS) entry which is preliminary data.</text>
</comment>
<protein>
    <submittedName>
        <fullName evidence="2">Uncharacterized protein</fullName>
    </submittedName>
</protein>
<evidence type="ECO:0000313" key="3">
    <source>
        <dbReference type="Proteomes" id="UP000437068"/>
    </source>
</evidence>
<feature type="compositionally biased region" description="Polar residues" evidence="1">
    <location>
        <begin position="25"/>
        <end position="39"/>
    </location>
</feature>
<name>A0A6A4DGR0_9STRA</name>
<dbReference type="EMBL" id="QXGE01000869">
    <property type="protein sequence ID" value="KAE9302054.1"/>
    <property type="molecule type" value="Genomic_DNA"/>
</dbReference>
<proteinExistence type="predicted"/>
<dbReference type="Proteomes" id="UP000437068">
    <property type="component" value="Unassembled WGS sequence"/>
</dbReference>
<sequence length="87" mass="9367">MPFALTPKISIVRVASRSARRAHTQPATRRQRASSSADTCCTPPPSTRAWTAVYSVPVCHCEPAEHHSAGTATSFADALADHPLERL</sequence>
<gene>
    <name evidence="2" type="ORF">PF001_g14170</name>
</gene>
<evidence type="ECO:0000313" key="2">
    <source>
        <dbReference type="EMBL" id="KAE9302054.1"/>
    </source>
</evidence>